<evidence type="ECO:0000259" key="1">
    <source>
        <dbReference type="SMART" id="SM00460"/>
    </source>
</evidence>
<dbReference type="Proteomes" id="UP000239814">
    <property type="component" value="Chromosome"/>
</dbReference>
<dbReference type="SMART" id="SM00460">
    <property type="entry name" value="TGc"/>
    <property type="match status" value="1"/>
</dbReference>
<reference evidence="2 3" key="1">
    <citation type="submission" date="2018-03" db="EMBL/GenBank/DDBJ databases">
        <title>Characteristics and genome of n-alkane degrading marine bacteria Gordonia iterans isolated from crude oil contaminated in Tae-an, South Korea.</title>
        <authorList>
            <person name="Lee S.-S."/>
            <person name="Kim H."/>
        </authorList>
    </citation>
    <scope>NUCLEOTIDE SEQUENCE [LARGE SCALE GENOMIC DNA]</scope>
    <source>
        <strain evidence="2 3">Co17</strain>
    </source>
</reference>
<dbReference type="Pfam" id="PF08379">
    <property type="entry name" value="Bact_transglu_N"/>
    <property type="match status" value="1"/>
</dbReference>
<dbReference type="KEGG" id="git:C6V83_01745"/>
<sequence length="282" mass="30923">MTTRLRVVHTTGFTYSEPVTKSFNETRITPRSDSRQSVVLEHVDTSPSARQARYSDYWGTQVITFDLHAPHDRLEVVSTAVVETEDETRSPESIAANWDRMRSAEVVDEFDEMLTPTPYTPHTPELLARAREAAGSLEPAAAAEAVVAAVNAEMTYLPGATEVHTTAADAWERRSGVCQDYAHVTLVMLRSLGIPARYVSGYLHPKASAEIGETVEGESHAWIEVWTGGWWGIDPTNDKPVDGHHVFIGSGRDYADVTPIKGIYTGGGTSALEVSVRITRLA</sequence>
<feature type="domain" description="Transglutaminase-like" evidence="1">
    <location>
        <begin position="170"/>
        <end position="237"/>
    </location>
</feature>
<proteinExistence type="predicted"/>
<name>A0A2S0KBZ4_9ACTN</name>
<dbReference type="InterPro" id="IPR002931">
    <property type="entry name" value="Transglutaminase-like"/>
</dbReference>
<dbReference type="InterPro" id="IPR013589">
    <property type="entry name" value="Bac_transglu_N"/>
</dbReference>
<dbReference type="Pfam" id="PF01841">
    <property type="entry name" value="Transglut_core"/>
    <property type="match status" value="1"/>
</dbReference>
<dbReference type="SUPFAM" id="SSF54001">
    <property type="entry name" value="Cysteine proteinases"/>
    <property type="match status" value="1"/>
</dbReference>
<dbReference type="PANTHER" id="PTHR33490:SF6">
    <property type="entry name" value="SLL1049 PROTEIN"/>
    <property type="match status" value="1"/>
</dbReference>
<dbReference type="EMBL" id="CP027433">
    <property type="protein sequence ID" value="AVL99206.1"/>
    <property type="molecule type" value="Genomic_DNA"/>
</dbReference>
<keyword evidence="3" id="KW-1185">Reference proteome</keyword>
<dbReference type="Gene3D" id="3.10.620.30">
    <property type="match status" value="1"/>
</dbReference>
<evidence type="ECO:0000313" key="2">
    <source>
        <dbReference type="EMBL" id="AVL99206.1"/>
    </source>
</evidence>
<dbReference type="PANTHER" id="PTHR33490">
    <property type="entry name" value="BLR5614 PROTEIN-RELATED"/>
    <property type="match status" value="1"/>
</dbReference>
<gene>
    <name evidence="2" type="ORF">C6V83_01745</name>
</gene>
<evidence type="ECO:0000313" key="3">
    <source>
        <dbReference type="Proteomes" id="UP000239814"/>
    </source>
</evidence>
<dbReference type="RefSeq" id="WP_105940942.1">
    <property type="nucleotide sequence ID" value="NZ_CP027433.1"/>
</dbReference>
<accession>A0A2S0KBZ4</accession>
<dbReference type="InterPro" id="IPR038765">
    <property type="entry name" value="Papain-like_cys_pep_sf"/>
</dbReference>
<dbReference type="OrthoDB" id="9804023at2"/>
<organism evidence="2 3">
    <name type="scientific">Gordonia iterans</name>
    <dbReference type="NCBI Taxonomy" id="1004901"/>
    <lineage>
        <taxon>Bacteria</taxon>
        <taxon>Bacillati</taxon>
        <taxon>Actinomycetota</taxon>
        <taxon>Actinomycetes</taxon>
        <taxon>Mycobacteriales</taxon>
        <taxon>Gordoniaceae</taxon>
        <taxon>Gordonia</taxon>
    </lineage>
</organism>
<protein>
    <recommendedName>
        <fullName evidence="1">Transglutaminase-like domain-containing protein</fullName>
    </recommendedName>
</protein>
<dbReference type="AlphaFoldDB" id="A0A2S0KBZ4"/>